<accession>A0A7Y9XJ77</accession>
<evidence type="ECO:0000256" key="2">
    <source>
        <dbReference type="SAM" id="MobiDB-lite"/>
    </source>
</evidence>
<dbReference type="RefSeq" id="WP_179537936.1">
    <property type="nucleotide sequence ID" value="NZ_JACBYV010000001.1"/>
</dbReference>
<dbReference type="Pfam" id="PF00589">
    <property type="entry name" value="Phage_integrase"/>
    <property type="match status" value="1"/>
</dbReference>
<proteinExistence type="predicted"/>
<reference evidence="4 5" key="1">
    <citation type="submission" date="2020-07" db="EMBL/GenBank/DDBJ databases">
        <title>Genomic analyses of the natural microbiome of Caenorhabditis elegans.</title>
        <authorList>
            <person name="Samuel B."/>
        </authorList>
    </citation>
    <scope>NUCLEOTIDE SEQUENCE [LARGE SCALE GENOMIC DNA]</scope>
    <source>
        <strain evidence="4 5">BIGb0408</strain>
    </source>
</reference>
<dbReference type="EMBL" id="JACBYV010000001">
    <property type="protein sequence ID" value="NYH72313.1"/>
    <property type="molecule type" value="Genomic_DNA"/>
</dbReference>
<evidence type="ECO:0000256" key="1">
    <source>
        <dbReference type="ARBA" id="ARBA00023172"/>
    </source>
</evidence>
<evidence type="ECO:0000313" key="4">
    <source>
        <dbReference type="EMBL" id="NYH72313.1"/>
    </source>
</evidence>
<protein>
    <recommendedName>
        <fullName evidence="3">Tyr recombinase domain-containing protein</fullName>
    </recommendedName>
</protein>
<keyword evidence="1" id="KW-0233">DNA recombination</keyword>
<dbReference type="InterPro" id="IPR002104">
    <property type="entry name" value="Integrase_catalytic"/>
</dbReference>
<dbReference type="AlphaFoldDB" id="A0A7Y9XJ77"/>
<dbReference type="SUPFAM" id="SSF56349">
    <property type="entry name" value="DNA breaking-rejoining enzymes"/>
    <property type="match status" value="1"/>
</dbReference>
<evidence type="ECO:0000259" key="3">
    <source>
        <dbReference type="Pfam" id="PF00589"/>
    </source>
</evidence>
<evidence type="ECO:0000313" key="5">
    <source>
        <dbReference type="Proteomes" id="UP000578688"/>
    </source>
</evidence>
<feature type="region of interest" description="Disordered" evidence="2">
    <location>
        <begin position="310"/>
        <end position="329"/>
    </location>
</feature>
<dbReference type="InterPro" id="IPR013762">
    <property type="entry name" value="Integrase-like_cat_sf"/>
</dbReference>
<feature type="domain" description="Tyr recombinase" evidence="3">
    <location>
        <begin position="178"/>
        <end position="340"/>
    </location>
</feature>
<dbReference type="InterPro" id="IPR011010">
    <property type="entry name" value="DNA_brk_join_enz"/>
</dbReference>
<dbReference type="Proteomes" id="UP000578688">
    <property type="component" value="Unassembled WGS sequence"/>
</dbReference>
<dbReference type="GO" id="GO:0003677">
    <property type="term" value="F:DNA binding"/>
    <property type="evidence" value="ECO:0007669"/>
    <property type="project" value="InterPro"/>
</dbReference>
<sequence>MRVPVYPEDLLPQAAFKKLAKSIQKRWPGHSPVQLSFARETLSKGLGYANYHDLIKESVIWPRDAETPALSTTHTQFAAEISSVLALANDTSVPRSVLDPFVETLPLKALSTFKGAASRGVEVTKSPMPDFNQTGICPENTTAPESEVPCYTCPPITHKPSRLHAIPLGLDVFTHSDAIKRIVENSGSLRDRSLFALLETGLRGHVVLGAKVSQVVSLETYMPSSKEISIKISKAKPPLPLANTAVIEKYISEENLSADDYLFPSNDRKQPMSTAQLLPIFRSWERQAQLPGSTLTPGTLRLAAMARLAASTPTQQPGERIADQLGHSSSSMAEQYVSLTTTGADAALKTAK</sequence>
<name>A0A7Y9XJ77_9GAMM</name>
<comment type="caution">
    <text evidence="4">The sequence shown here is derived from an EMBL/GenBank/DDBJ whole genome shotgun (WGS) entry which is preliminary data.</text>
</comment>
<keyword evidence="5" id="KW-1185">Reference proteome</keyword>
<dbReference type="GO" id="GO:0015074">
    <property type="term" value="P:DNA integration"/>
    <property type="evidence" value="ECO:0007669"/>
    <property type="project" value="InterPro"/>
</dbReference>
<dbReference type="GO" id="GO:0006310">
    <property type="term" value="P:DNA recombination"/>
    <property type="evidence" value="ECO:0007669"/>
    <property type="project" value="UniProtKB-KW"/>
</dbReference>
<organism evidence="4 5">
    <name type="scientific">Phytopseudomonas flavescens</name>
    <dbReference type="NCBI Taxonomy" id="29435"/>
    <lineage>
        <taxon>Bacteria</taxon>
        <taxon>Pseudomonadati</taxon>
        <taxon>Pseudomonadota</taxon>
        <taxon>Gammaproteobacteria</taxon>
        <taxon>Pseudomonadales</taxon>
        <taxon>Pseudomonadaceae</taxon>
        <taxon>Phytopseudomonas</taxon>
    </lineage>
</organism>
<dbReference type="Gene3D" id="1.10.443.10">
    <property type="entry name" value="Intergrase catalytic core"/>
    <property type="match status" value="1"/>
</dbReference>
<gene>
    <name evidence="4" type="ORF">FHR27_000923</name>
</gene>